<evidence type="ECO:0000313" key="3">
    <source>
        <dbReference type="Proteomes" id="UP000307507"/>
    </source>
</evidence>
<dbReference type="AlphaFoldDB" id="A0A4S3ZVM1"/>
<evidence type="ECO:0000313" key="2">
    <source>
        <dbReference type="EMBL" id="THF49823.1"/>
    </source>
</evidence>
<protein>
    <recommendedName>
        <fullName evidence="4">DUF3857 domain-containing protein</fullName>
    </recommendedName>
</protein>
<evidence type="ECO:0008006" key="4">
    <source>
        <dbReference type="Google" id="ProtNLM"/>
    </source>
</evidence>
<reference evidence="2 3" key="1">
    <citation type="submission" date="2019-04" db="EMBL/GenBank/DDBJ databases">
        <title>Flavobacterium sp. nov. isolated from construction timber.</title>
        <authorList>
            <person name="Lin S.-Y."/>
            <person name="Chang C.-T."/>
            <person name="Young C.-C."/>
        </authorList>
    </citation>
    <scope>NUCLEOTIDE SEQUENCE [LARGE SCALE GENOMIC DNA]</scope>
    <source>
        <strain evidence="2 3">CC-CTC003</strain>
    </source>
</reference>
<evidence type="ECO:0000256" key="1">
    <source>
        <dbReference type="SAM" id="SignalP"/>
    </source>
</evidence>
<name>A0A4S3ZVM1_9FLAO</name>
<sequence>MKKSILCIIVMLWCQFSVGQQTYTVTEGQLYCISPAKGIVIKKGSRYYTLEIEVDFEGKQEIMKSVLKPIKKNEAEALSKQENSISYDQIDGRYDFKKLQELQFTYTEDDTNMTSYEIRKFRQFNPGYFAIFAIKQENHTVNTYLKEWLPCIFIQFDQKRILYTYDNVTLYLIPTPNKIQLFGLHDPSVLELKVEKMALTKDEIYAFSQNAFAELNKNYFRIDTLPNKKVQLKNRFNEILISKNYDAIDLRGTSIIGYTGKTMDLYNLALKKLNQDPLKAVNFNPWSIQMIENNTLKTIDRTGQELKTKFNYPFHLVYEPTTKEYFYELVITKRNDNFTLKMRNLDHIAHEDQYTVSDSISLQNTSEILEICLKNKMKDTVKSSVDFSIYNRPYQKGRISMHVPFDDVIVTFLRKDGTFGINYLHYFLKLENKNQYFEDDKPFTGYQKVQSIVYKAPFYEIKKNDLFLLYPIQKEFRYKKIADFQGYFARYERANGEKGWLDFKGNEYRDD</sequence>
<feature type="chain" id="PRO_5020401218" description="DUF3857 domain-containing protein" evidence="1">
    <location>
        <begin position="20"/>
        <end position="511"/>
    </location>
</feature>
<accession>A0A4S3ZVM1</accession>
<keyword evidence="3" id="KW-1185">Reference proteome</keyword>
<feature type="signal peptide" evidence="1">
    <location>
        <begin position="1"/>
        <end position="19"/>
    </location>
</feature>
<dbReference type="EMBL" id="SSNZ01000004">
    <property type="protein sequence ID" value="THF49823.1"/>
    <property type="molecule type" value="Genomic_DNA"/>
</dbReference>
<dbReference type="OrthoDB" id="1248222at2"/>
<gene>
    <name evidence="2" type="ORF">E6C50_10735</name>
</gene>
<dbReference type="RefSeq" id="WP_136403232.1">
    <property type="nucleotide sequence ID" value="NZ_SSNZ01000004.1"/>
</dbReference>
<proteinExistence type="predicted"/>
<keyword evidence="1" id="KW-0732">Signal</keyword>
<organism evidence="2 3">
    <name type="scientific">Flavobacterium supellecticarium</name>
    <dbReference type="NCBI Taxonomy" id="2565924"/>
    <lineage>
        <taxon>Bacteria</taxon>
        <taxon>Pseudomonadati</taxon>
        <taxon>Bacteroidota</taxon>
        <taxon>Flavobacteriia</taxon>
        <taxon>Flavobacteriales</taxon>
        <taxon>Flavobacteriaceae</taxon>
        <taxon>Flavobacterium</taxon>
    </lineage>
</organism>
<dbReference type="Proteomes" id="UP000307507">
    <property type="component" value="Unassembled WGS sequence"/>
</dbReference>
<comment type="caution">
    <text evidence="2">The sequence shown here is derived from an EMBL/GenBank/DDBJ whole genome shotgun (WGS) entry which is preliminary data.</text>
</comment>